<dbReference type="PANTHER" id="PTHR33969:SF2">
    <property type="entry name" value="SEGREGATION AND CONDENSATION PROTEIN A"/>
    <property type="match status" value="1"/>
</dbReference>
<evidence type="ECO:0000313" key="3">
    <source>
        <dbReference type="EMBL" id="MBE6832974.1"/>
    </source>
</evidence>
<dbReference type="EMBL" id="SVNY01000002">
    <property type="protein sequence ID" value="MBE6832974.1"/>
    <property type="molecule type" value="Genomic_DNA"/>
</dbReference>
<evidence type="ECO:0000256" key="1">
    <source>
        <dbReference type="ARBA" id="ARBA00022829"/>
    </source>
</evidence>
<dbReference type="Pfam" id="PF02616">
    <property type="entry name" value="SMC_ScpA"/>
    <property type="match status" value="1"/>
</dbReference>
<dbReference type="InterPro" id="IPR003768">
    <property type="entry name" value="ScpA"/>
</dbReference>
<dbReference type="AlphaFoldDB" id="A0A928KWM3"/>
<protein>
    <recommendedName>
        <fullName evidence="2">Segregation and condensation protein A</fullName>
    </recommendedName>
</protein>
<reference evidence="3" key="1">
    <citation type="submission" date="2019-04" db="EMBL/GenBank/DDBJ databases">
        <title>Evolution of Biomass-Degrading Anaerobic Consortia Revealed by Metagenomics.</title>
        <authorList>
            <person name="Peng X."/>
        </authorList>
    </citation>
    <scope>NUCLEOTIDE SEQUENCE</scope>
    <source>
        <strain evidence="3">SIG551</strain>
    </source>
</reference>
<dbReference type="PANTHER" id="PTHR33969">
    <property type="entry name" value="SEGREGATION AND CONDENSATION PROTEIN A"/>
    <property type="match status" value="1"/>
</dbReference>
<dbReference type="GO" id="GO:0007059">
    <property type="term" value="P:chromosome segregation"/>
    <property type="evidence" value="ECO:0007669"/>
    <property type="project" value="UniProtKB-KW"/>
</dbReference>
<keyword evidence="1" id="KW-0159">Chromosome partition</keyword>
<proteinExistence type="predicted"/>
<sequence length="239" mass="27432">MEKLEYHLDVFDGPLDLLLALIAKNKVEICDISISELLEQYMGQIGKMQEQQMEVSSEFLEMAARLVYLKTVSLLPKNEEAEELRRELTGQLMEYREWKRTAQALGGLFSWDSFVRQPAPLPPERVYSRSHHPDELLAAYLSAAGRGKRFLPPPVKSFDGIVTRKPVSVASRIIFVLRRLWKQRRMPFHDLLWESRQKSDLVATFLAVLELVKNHRVRVDGEEGATTITLLTGGADPWK</sequence>
<dbReference type="Gene3D" id="6.10.250.2410">
    <property type="match status" value="1"/>
</dbReference>
<keyword evidence="3" id="KW-0645">Protease</keyword>
<name>A0A928KWM3_9FIRM</name>
<keyword evidence="3" id="KW-0378">Hydrolase</keyword>
<evidence type="ECO:0000256" key="2">
    <source>
        <dbReference type="ARBA" id="ARBA00044777"/>
    </source>
</evidence>
<evidence type="ECO:0000313" key="4">
    <source>
        <dbReference type="Proteomes" id="UP000754750"/>
    </source>
</evidence>
<dbReference type="GO" id="GO:0008233">
    <property type="term" value="F:peptidase activity"/>
    <property type="evidence" value="ECO:0007669"/>
    <property type="project" value="UniProtKB-KW"/>
</dbReference>
<dbReference type="RefSeq" id="WP_326840130.1">
    <property type="nucleotide sequence ID" value="NZ_SVNY01000002.1"/>
</dbReference>
<dbReference type="GO" id="GO:0006508">
    <property type="term" value="P:proteolysis"/>
    <property type="evidence" value="ECO:0007669"/>
    <property type="project" value="UniProtKB-KW"/>
</dbReference>
<accession>A0A928KWM3</accession>
<comment type="caution">
    <text evidence="3">The sequence shown here is derived from an EMBL/GenBank/DDBJ whole genome shotgun (WGS) entry which is preliminary data.</text>
</comment>
<gene>
    <name evidence="3" type="ORF">E7512_05235</name>
</gene>
<organism evidence="3 4">
    <name type="scientific">Faecalispora sporosphaeroides</name>
    <dbReference type="NCBI Taxonomy" id="1549"/>
    <lineage>
        <taxon>Bacteria</taxon>
        <taxon>Bacillati</taxon>
        <taxon>Bacillota</taxon>
        <taxon>Clostridia</taxon>
        <taxon>Eubacteriales</taxon>
        <taxon>Oscillospiraceae</taxon>
        <taxon>Faecalispora</taxon>
    </lineage>
</organism>
<dbReference type="Proteomes" id="UP000754750">
    <property type="component" value="Unassembled WGS sequence"/>
</dbReference>